<gene>
    <name evidence="2" type="ORF">NCTC10754_03125</name>
</gene>
<feature type="transmembrane region" description="Helical" evidence="1">
    <location>
        <begin position="61"/>
        <end position="82"/>
    </location>
</feature>
<keyword evidence="1" id="KW-1133">Transmembrane helix</keyword>
<proteinExistence type="predicted"/>
<keyword evidence="1" id="KW-0812">Transmembrane</keyword>
<sequence>MNRANGACLLPRVKTLPDHSARNRPQQKSPRYFRTNLSQQPAAAKNNSNSTYVMVTRMKKVLTLLALVTLGGCATASSTYLADGKQGLSIDCSGEAMSWAKCYEKAEASCAGTGYTIIATDGSPALAQSEKTLDADVGNFKSRTVVVACK</sequence>
<dbReference type="AlphaFoldDB" id="A0A449IM30"/>
<evidence type="ECO:0000313" key="3">
    <source>
        <dbReference type="Proteomes" id="UP000330809"/>
    </source>
</evidence>
<dbReference type="Proteomes" id="UP000330809">
    <property type="component" value="Unassembled WGS sequence"/>
</dbReference>
<keyword evidence="1" id="KW-0472">Membrane</keyword>
<accession>A0A449IM30</accession>
<dbReference type="EMBL" id="CAACYJ010000035">
    <property type="protein sequence ID" value="VFB20506.1"/>
    <property type="molecule type" value="Genomic_DNA"/>
</dbReference>
<evidence type="ECO:0000256" key="1">
    <source>
        <dbReference type="SAM" id="Phobius"/>
    </source>
</evidence>
<reference evidence="2 3" key="1">
    <citation type="submission" date="2019-02" db="EMBL/GenBank/DDBJ databases">
        <authorList>
            <consortium name="Pathogen Informatics"/>
        </authorList>
    </citation>
    <scope>NUCLEOTIDE SEQUENCE [LARGE SCALE GENOMIC DNA]</scope>
    <source>
        <strain evidence="2 3">3012STDY7103891</strain>
    </source>
</reference>
<protein>
    <submittedName>
        <fullName evidence="2">Lipoprotein</fullName>
    </submittedName>
</protein>
<organism evidence="2 3">
    <name type="scientific">Pseudomonas fragi</name>
    <dbReference type="NCBI Taxonomy" id="296"/>
    <lineage>
        <taxon>Bacteria</taxon>
        <taxon>Pseudomonadati</taxon>
        <taxon>Pseudomonadota</taxon>
        <taxon>Gammaproteobacteria</taxon>
        <taxon>Pseudomonadales</taxon>
        <taxon>Pseudomonadaceae</taxon>
        <taxon>Pseudomonas</taxon>
    </lineage>
</organism>
<evidence type="ECO:0000313" key="2">
    <source>
        <dbReference type="EMBL" id="VFB20506.1"/>
    </source>
</evidence>
<name>A0A449IM30_PSEFR</name>
<keyword evidence="2" id="KW-0449">Lipoprotein</keyword>